<dbReference type="InterPro" id="IPR023116">
    <property type="entry name" value="Phosphonoacetate_hydro_insert"/>
</dbReference>
<dbReference type="InterPro" id="IPR002591">
    <property type="entry name" value="Phosphodiest/P_Trfase"/>
</dbReference>
<dbReference type="EMBL" id="CP002546">
    <property type="protein sequence ID" value="ADY60134.1"/>
    <property type="molecule type" value="Genomic_DNA"/>
</dbReference>
<dbReference type="SUPFAM" id="SSF53649">
    <property type="entry name" value="Alkaline phosphatase-like"/>
    <property type="match status" value="1"/>
</dbReference>
<dbReference type="KEGG" id="pbs:Plabr_2533"/>
<sequence length="441" mass="49611">MSHQYAALVSLPGLRSQDLERMPFLKSVASAGAARPLQPSFPCVTCPVQISLSTGTNSQQHGVIANGFYWRDKHEVEMWTAWNEVIESPRIWDRLGEHDKSLTSAVWFPLLTKGTTSEYACTFAPIHNPDGTESLWCYTKPTELYGDLRDTFGHFPLKHFWGPLANVNSTKWIVDSAVHAAKEFAPKFWFIYLPHLDYAAQKFGPDSPEAEQACVDLDNELKRLADGFAAAGMDDVLWLFAGEYVISPVDSVSYPNRTLREAGLLTVNETDEGELIDFENTPAWVMADHQLGHVYVKDAADIDRVADVLRQDPLVERVLKGSERAEYNLDHERSGDLVIISKPNAWFAYYYWQDDAKAPSFARTIDIHRKPGYDPCEMYINMPEMQTPLDATIVKGSHGYPAESPEFETVLVCSDADFAQVEKLKDTDLAGLVYRNFGVTQ</sequence>
<name>F0SPY4_RUBBR</name>
<evidence type="ECO:0000313" key="2">
    <source>
        <dbReference type="Proteomes" id="UP000006860"/>
    </source>
</evidence>
<dbReference type="InterPro" id="IPR017850">
    <property type="entry name" value="Alkaline_phosphatase_core_sf"/>
</dbReference>
<dbReference type="PANTHER" id="PTHR10151">
    <property type="entry name" value="ECTONUCLEOTIDE PYROPHOSPHATASE/PHOSPHODIESTERASE"/>
    <property type="match status" value="1"/>
</dbReference>
<keyword evidence="2" id="KW-1185">Reference proteome</keyword>
<proteinExistence type="predicted"/>
<dbReference type="RefSeq" id="WP_013628858.1">
    <property type="nucleotide sequence ID" value="NC_015174.1"/>
</dbReference>
<reference evidence="2" key="1">
    <citation type="submission" date="2011-02" db="EMBL/GenBank/DDBJ databases">
        <title>The complete genome of Planctomyces brasiliensis DSM 5305.</title>
        <authorList>
            <person name="Lucas S."/>
            <person name="Copeland A."/>
            <person name="Lapidus A."/>
            <person name="Bruce D."/>
            <person name="Goodwin L."/>
            <person name="Pitluck S."/>
            <person name="Kyrpides N."/>
            <person name="Mavromatis K."/>
            <person name="Pagani I."/>
            <person name="Ivanova N."/>
            <person name="Ovchinnikova G."/>
            <person name="Lu M."/>
            <person name="Detter J.C."/>
            <person name="Han C."/>
            <person name="Land M."/>
            <person name="Hauser L."/>
            <person name="Markowitz V."/>
            <person name="Cheng J.-F."/>
            <person name="Hugenholtz P."/>
            <person name="Woyke T."/>
            <person name="Wu D."/>
            <person name="Tindall B."/>
            <person name="Pomrenke H.G."/>
            <person name="Brambilla E."/>
            <person name="Klenk H.-P."/>
            <person name="Eisen J.A."/>
        </authorList>
    </citation>
    <scope>NUCLEOTIDE SEQUENCE [LARGE SCALE GENOMIC DNA]</scope>
    <source>
        <strain evidence="2">ATCC 49424 / DSM 5305 / JCM 21570 / NBRC 103401 / IFAM 1448</strain>
    </source>
</reference>
<organism evidence="1 2">
    <name type="scientific">Rubinisphaera brasiliensis (strain ATCC 49424 / DSM 5305 / JCM 21570 / IAM 15109 / NBRC 103401 / IFAM 1448)</name>
    <name type="common">Planctomyces brasiliensis</name>
    <dbReference type="NCBI Taxonomy" id="756272"/>
    <lineage>
        <taxon>Bacteria</taxon>
        <taxon>Pseudomonadati</taxon>
        <taxon>Planctomycetota</taxon>
        <taxon>Planctomycetia</taxon>
        <taxon>Planctomycetales</taxon>
        <taxon>Planctomycetaceae</taxon>
        <taxon>Rubinisphaera</taxon>
    </lineage>
</organism>
<dbReference type="Proteomes" id="UP000006860">
    <property type="component" value="Chromosome"/>
</dbReference>
<dbReference type="PANTHER" id="PTHR10151:SF120">
    <property type="entry name" value="BIS(5'-ADENOSYL)-TRIPHOSPHATASE"/>
    <property type="match status" value="1"/>
</dbReference>
<dbReference type="GO" id="GO:0016787">
    <property type="term" value="F:hydrolase activity"/>
    <property type="evidence" value="ECO:0007669"/>
    <property type="project" value="UniProtKB-ARBA"/>
</dbReference>
<evidence type="ECO:0000313" key="1">
    <source>
        <dbReference type="EMBL" id="ADY60134.1"/>
    </source>
</evidence>
<dbReference type="Pfam" id="PF01663">
    <property type="entry name" value="Phosphodiest"/>
    <property type="match status" value="1"/>
</dbReference>
<gene>
    <name evidence="1" type="ordered locus">Plabr_2533</name>
</gene>
<dbReference type="OrthoDB" id="9771966at2"/>
<dbReference type="Gene3D" id="3.40.720.10">
    <property type="entry name" value="Alkaline Phosphatase, subunit A"/>
    <property type="match status" value="1"/>
</dbReference>
<accession>F0SPY4</accession>
<dbReference type="HOGENOM" id="CLU_047974_0_0_0"/>
<dbReference type="AlphaFoldDB" id="F0SPY4"/>
<protein>
    <submittedName>
        <fullName evidence="1">Type I phosphodiesterase/nucleotide pyrophosphatase</fullName>
    </submittedName>
</protein>
<dbReference type="eggNOG" id="COG1524">
    <property type="taxonomic scope" value="Bacteria"/>
</dbReference>
<dbReference type="Gene3D" id="3.30.1360.110">
    <property type="entry name" value="Domain 2, Phosphonoacetate Hydrolase"/>
    <property type="match status" value="1"/>
</dbReference>
<dbReference type="STRING" id="756272.Plabr_2533"/>